<dbReference type="PANTHER" id="PTHR12992">
    <property type="entry name" value="NUDIX HYDROLASE"/>
    <property type="match status" value="1"/>
</dbReference>
<keyword evidence="4" id="KW-0378">Hydrolase</keyword>
<gene>
    <name evidence="8" type="ORF">TMS3_0107700</name>
</gene>
<feature type="domain" description="Nudix hydrolase" evidence="7">
    <location>
        <begin position="28"/>
        <end position="161"/>
    </location>
</feature>
<dbReference type="PROSITE" id="PS51462">
    <property type="entry name" value="NUDIX"/>
    <property type="match status" value="1"/>
</dbReference>
<dbReference type="RefSeq" id="WP_025164644.1">
    <property type="nucleotide sequence ID" value="NZ_AWSQ01000001.1"/>
</dbReference>
<dbReference type="OrthoDB" id="9802805at2"/>
<name>A0A0A1YQZ5_9PSED</name>
<protein>
    <submittedName>
        <fullName evidence="8">DNA mismatch repair protein MutT</fullName>
    </submittedName>
</protein>
<dbReference type="eggNOG" id="COG0494">
    <property type="taxonomic scope" value="Bacteria"/>
</dbReference>
<dbReference type="CDD" id="cd03426">
    <property type="entry name" value="NUDIX_CoAse_Nudt7"/>
    <property type="match status" value="1"/>
</dbReference>
<dbReference type="AlphaFoldDB" id="A0A0A1YQZ5"/>
<dbReference type="InterPro" id="IPR000086">
    <property type="entry name" value="NUDIX_hydrolase_dom"/>
</dbReference>
<evidence type="ECO:0000313" key="8">
    <source>
        <dbReference type="EMBL" id="KFX71786.1"/>
    </source>
</evidence>
<dbReference type="InterPro" id="IPR045121">
    <property type="entry name" value="CoAse"/>
</dbReference>
<sequence length="193" mass="21364">MEELTAEALAQRFAHLDCEVPLLSAGSERVASVLIPLLTAEPCCPVVFTRRADRMRRHAGEISLPGGLLEPADDGSVISAALREAQEELGLPPAAVQVQLVLPHCRNSHGLVIYPVVGIVTRPLQWLLQAEEVAEVIEVPLGHFLRAEHYRLERRTYDGEEKQSLVLDCGVEQIWGLTARIMNNLRLLLNPKD</sequence>
<keyword evidence="5" id="KW-0460">Magnesium</keyword>
<dbReference type="EMBL" id="AWSQ01000001">
    <property type="protein sequence ID" value="KFX71786.1"/>
    <property type="molecule type" value="Genomic_DNA"/>
</dbReference>
<dbReference type="Proteomes" id="UP000030063">
    <property type="component" value="Unassembled WGS sequence"/>
</dbReference>
<dbReference type="SUPFAM" id="SSF55811">
    <property type="entry name" value="Nudix"/>
    <property type="match status" value="1"/>
</dbReference>
<proteinExistence type="predicted"/>
<accession>A0A0A1YQZ5</accession>
<evidence type="ECO:0000313" key="9">
    <source>
        <dbReference type="Proteomes" id="UP000030063"/>
    </source>
</evidence>
<reference evidence="8 9" key="1">
    <citation type="journal article" date="2014" name="Genome Announc.">
        <title>Draft Genome Sequence of Petroleum Oil-Degrading Marine Bacterium Pseudomonas taeanensis Strain MS-3, Isolated from a Crude Oil-Contaminated Seashore.</title>
        <authorList>
            <person name="Lee S.Y."/>
            <person name="Kim S.H."/>
            <person name="Lee D.G."/>
            <person name="Shin S."/>
            <person name="Yun S.H."/>
            <person name="Choi C.W."/>
            <person name="Chung Y.H."/>
            <person name="Choi J.S."/>
            <person name="Kahng H.Y."/>
            <person name="Kim S.I."/>
        </authorList>
    </citation>
    <scope>NUCLEOTIDE SEQUENCE [LARGE SCALE GENOMIC DNA]</scope>
    <source>
        <strain evidence="8 9">MS-3</strain>
    </source>
</reference>
<evidence type="ECO:0000256" key="2">
    <source>
        <dbReference type="ARBA" id="ARBA00001946"/>
    </source>
</evidence>
<evidence type="ECO:0000256" key="1">
    <source>
        <dbReference type="ARBA" id="ARBA00001936"/>
    </source>
</evidence>
<dbReference type="PANTHER" id="PTHR12992:SF11">
    <property type="entry name" value="MITOCHONDRIAL COENZYME A DIPHOSPHATASE NUDT8"/>
    <property type="match status" value="1"/>
</dbReference>
<organism evidence="8 9">
    <name type="scientific">Pseudomonas taeanensis MS-3</name>
    <dbReference type="NCBI Taxonomy" id="1395571"/>
    <lineage>
        <taxon>Bacteria</taxon>
        <taxon>Pseudomonadati</taxon>
        <taxon>Pseudomonadota</taxon>
        <taxon>Gammaproteobacteria</taxon>
        <taxon>Pseudomonadales</taxon>
        <taxon>Pseudomonadaceae</taxon>
        <taxon>Pseudomonas</taxon>
    </lineage>
</organism>
<keyword evidence="6" id="KW-0464">Manganese</keyword>
<comment type="cofactor">
    <cofactor evidence="2">
        <name>Mg(2+)</name>
        <dbReference type="ChEBI" id="CHEBI:18420"/>
    </cofactor>
</comment>
<dbReference type="Gene3D" id="3.90.79.10">
    <property type="entry name" value="Nucleoside Triphosphate Pyrophosphohydrolase"/>
    <property type="match status" value="1"/>
</dbReference>
<evidence type="ECO:0000256" key="5">
    <source>
        <dbReference type="ARBA" id="ARBA00022842"/>
    </source>
</evidence>
<comment type="cofactor">
    <cofactor evidence="1">
        <name>Mn(2+)</name>
        <dbReference type="ChEBI" id="CHEBI:29035"/>
    </cofactor>
</comment>
<evidence type="ECO:0000256" key="4">
    <source>
        <dbReference type="ARBA" id="ARBA00022801"/>
    </source>
</evidence>
<dbReference type="GO" id="GO:0010945">
    <property type="term" value="F:coenzyme A diphosphatase activity"/>
    <property type="evidence" value="ECO:0007669"/>
    <property type="project" value="InterPro"/>
</dbReference>
<evidence type="ECO:0000256" key="3">
    <source>
        <dbReference type="ARBA" id="ARBA00022723"/>
    </source>
</evidence>
<keyword evidence="3" id="KW-0479">Metal-binding</keyword>
<dbReference type="InterPro" id="IPR015797">
    <property type="entry name" value="NUDIX_hydrolase-like_dom_sf"/>
</dbReference>
<evidence type="ECO:0000259" key="7">
    <source>
        <dbReference type="PROSITE" id="PS51462"/>
    </source>
</evidence>
<dbReference type="GO" id="GO:0046872">
    <property type="term" value="F:metal ion binding"/>
    <property type="evidence" value="ECO:0007669"/>
    <property type="project" value="UniProtKB-KW"/>
</dbReference>
<comment type="caution">
    <text evidence="8">The sequence shown here is derived from an EMBL/GenBank/DDBJ whole genome shotgun (WGS) entry which is preliminary data.</text>
</comment>
<dbReference type="Pfam" id="PF00293">
    <property type="entry name" value="NUDIX"/>
    <property type="match status" value="1"/>
</dbReference>
<evidence type="ECO:0000256" key="6">
    <source>
        <dbReference type="ARBA" id="ARBA00023211"/>
    </source>
</evidence>
<keyword evidence="9" id="KW-1185">Reference proteome</keyword>
<dbReference type="STRING" id="1395571.TMS3_0107700"/>